<evidence type="ECO:0000256" key="1">
    <source>
        <dbReference type="ARBA" id="ARBA00004651"/>
    </source>
</evidence>
<protein>
    <submittedName>
        <fullName evidence="14">Methyl-accepting chemotaxis protein</fullName>
    </submittedName>
</protein>
<dbReference type="Pfam" id="PF17200">
    <property type="entry name" value="sCache_2"/>
    <property type="match status" value="1"/>
</dbReference>
<name>A0ABT1FA06_9GAMM</name>
<evidence type="ECO:0000256" key="9">
    <source>
        <dbReference type="PROSITE-ProRule" id="PRU00284"/>
    </source>
</evidence>
<dbReference type="CDD" id="cd11386">
    <property type="entry name" value="MCP_signal"/>
    <property type="match status" value="1"/>
</dbReference>
<feature type="region of interest" description="Disordered" evidence="10">
    <location>
        <begin position="290"/>
        <end position="345"/>
    </location>
</feature>
<feature type="compositionally biased region" description="Polar residues" evidence="10">
    <location>
        <begin position="316"/>
        <end position="335"/>
    </location>
</feature>
<evidence type="ECO:0000256" key="4">
    <source>
        <dbReference type="ARBA" id="ARBA00022692"/>
    </source>
</evidence>
<dbReference type="PANTHER" id="PTHR43531:SF14">
    <property type="entry name" value="METHYL-ACCEPTING CHEMOTAXIS PROTEIN I-RELATED"/>
    <property type="match status" value="1"/>
</dbReference>
<proteinExistence type="inferred from homology"/>
<dbReference type="Proteomes" id="UP001204615">
    <property type="component" value="Unassembled WGS sequence"/>
</dbReference>
<evidence type="ECO:0000256" key="11">
    <source>
        <dbReference type="SAM" id="Phobius"/>
    </source>
</evidence>
<dbReference type="RefSeq" id="WP_253566015.1">
    <property type="nucleotide sequence ID" value="NZ_JAMZEK010000002.1"/>
</dbReference>
<dbReference type="PROSITE" id="PS50111">
    <property type="entry name" value="CHEMOTAXIS_TRANSDUC_2"/>
    <property type="match status" value="1"/>
</dbReference>
<feature type="transmembrane region" description="Helical" evidence="11">
    <location>
        <begin position="15"/>
        <end position="37"/>
    </location>
</feature>
<reference evidence="14 15" key="1">
    <citation type="submission" date="2022-06" db="EMBL/GenBank/DDBJ databases">
        <title>Dyella sp. Sa strain:Sa Genome sequencing.</title>
        <authorList>
            <person name="Park S."/>
        </authorList>
    </citation>
    <scope>NUCLEOTIDE SEQUENCE [LARGE SCALE GENOMIC DNA]</scope>
    <source>
        <strain evidence="14 15">Sa</strain>
    </source>
</reference>
<evidence type="ECO:0000313" key="14">
    <source>
        <dbReference type="EMBL" id="MCP1374194.1"/>
    </source>
</evidence>
<dbReference type="Gene3D" id="3.30.450.20">
    <property type="entry name" value="PAS domain"/>
    <property type="match status" value="1"/>
</dbReference>
<keyword evidence="15" id="KW-1185">Reference proteome</keyword>
<evidence type="ECO:0000256" key="10">
    <source>
        <dbReference type="SAM" id="MobiDB-lite"/>
    </source>
</evidence>
<dbReference type="PROSITE" id="PS50192">
    <property type="entry name" value="T_SNARE"/>
    <property type="match status" value="1"/>
</dbReference>
<dbReference type="PANTHER" id="PTHR43531">
    <property type="entry name" value="PROTEIN ICFG"/>
    <property type="match status" value="1"/>
</dbReference>
<keyword evidence="6 11" id="KW-0472">Membrane</keyword>
<dbReference type="InterPro" id="IPR051310">
    <property type="entry name" value="MCP_chemotaxis"/>
</dbReference>
<comment type="similarity">
    <text evidence="8">Belongs to the methyl-accepting chemotaxis (MCP) protein family.</text>
</comment>
<dbReference type="SMART" id="SM01049">
    <property type="entry name" value="Cache_2"/>
    <property type="match status" value="1"/>
</dbReference>
<dbReference type="Pfam" id="PF00015">
    <property type="entry name" value="MCPsignal"/>
    <property type="match status" value="1"/>
</dbReference>
<evidence type="ECO:0000256" key="8">
    <source>
        <dbReference type="ARBA" id="ARBA00029447"/>
    </source>
</evidence>
<sequence>MRSLSRFFDHLSLNARVWLVIVLVIAGLATLTVVTALETRKQQMAALEVDLANHVDSAMAIAESFRQRAAAGEFDQAEAQKRALAAIQAMRWDNGTGYLFAVDSKLVLRMHPMRSKDIGKYVGDEHDRNGTPQYRLMVEADQRDGHGLTNYVWPMPGTKKIEPKISYSQWYKPWDLHFATGAYYVNIDAAYRANLASQLLRAGVIGLLVILVVWQSMRSIRNNIGGEPRFAVAMASRIADGDLQRPADEPAFGADSLLGALQRMRDKLTGIVHEVQRGSQVVSTAAQQIASGNDDLSQRTQEQASSLEETAASMEEMTSTVKQSAENASHANQLAASARKQAEHGGEVAGRASEAMREIEAASRQITDIVQLIDEVAFQTNLLALNAAVEAARAGEQGRGFAVVATEVRNLAQRSAAAAKDIKALINTTVDKVHAGSALVDESAASLGEIIGSVKRVTDIVAEIAAAAQEQSTGIDQVNHAVTQMDEVTQQNAALVEEASAAARAMQEQSAALAEQMRYFRTREADVPAMREDIPVRAPAPPVTRAARVPAAPRAPVTQPVAAGAWQEF</sequence>
<evidence type="ECO:0000256" key="2">
    <source>
        <dbReference type="ARBA" id="ARBA00022475"/>
    </source>
</evidence>
<evidence type="ECO:0000256" key="6">
    <source>
        <dbReference type="ARBA" id="ARBA00023136"/>
    </source>
</evidence>
<dbReference type="InterPro" id="IPR004089">
    <property type="entry name" value="MCPsignal_dom"/>
</dbReference>
<dbReference type="InterPro" id="IPR004090">
    <property type="entry name" value="Chemotax_Me-accpt_rcpt"/>
</dbReference>
<keyword evidence="3" id="KW-0488">Methylation</keyword>
<dbReference type="InterPro" id="IPR000727">
    <property type="entry name" value="T_SNARE_dom"/>
</dbReference>
<gene>
    <name evidence="14" type="ORF">NC595_08975</name>
</gene>
<dbReference type="Gene3D" id="1.10.287.950">
    <property type="entry name" value="Methyl-accepting chemotaxis protein"/>
    <property type="match status" value="1"/>
</dbReference>
<dbReference type="PRINTS" id="PR00260">
    <property type="entry name" value="CHEMTRNSDUCR"/>
</dbReference>
<dbReference type="EMBL" id="JAMZEK010000002">
    <property type="protein sequence ID" value="MCP1374194.1"/>
    <property type="molecule type" value="Genomic_DNA"/>
</dbReference>
<evidence type="ECO:0000256" key="7">
    <source>
        <dbReference type="ARBA" id="ARBA00023224"/>
    </source>
</evidence>
<evidence type="ECO:0000256" key="3">
    <source>
        <dbReference type="ARBA" id="ARBA00022481"/>
    </source>
</evidence>
<evidence type="ECO:0000313" key="15">
    <source>
        <dbReference type="Proteomes" id="UP001204615"/>
    </source>
</evidence>
<organism evidence="14 15">
    <name type="scientific">Dyella lutea</name>
    <dbReference type="NCBI Taxonomy" id="2950441"/>
    <lineage>
        <taxon>Bacteria</taxon>
        <taxon>Pseudomonadati</taxon>
        <taxon>Pseudomonadota</taxon>
        <taxon>Gammaproteobacteria</taxon>
        <taxon>Lysobacterales</taxon>
        <taxon>Rhodanobacteraceae</taxon>
        <taxon>Dyella</taxon>
    </lineage>
</organism>
<dbReference type="InterPro" id="IPR033480">
    <property type="entry name" value="sCache_2"/>
</dbReference>
<keyword evidence="7 9" id="KW-0807">Transducer</keyword>
<feature type="domain" description="T-SNARE coiled-coil homology" evidence="13">
    <location>
        <begin position="437"/>
        <end position="499"/>
    </location>
</feature>
<dbReference type="SMART" id="SM00283">
    <property type="entry name" value="MA"/>
    <property type="match status" value="1"/>
</dbReference>
<comment type="caution">
    <text evidence="14">The sequence shown here is derived from an EMBL/GenBank/DDBJ whole genome shotgun (WGS) entry which is preliminary data.</text>
</comment>
<feature type="domain" description="Methyl-accepting transducer" evidence="12">
    <location>
        <begin position="278"/>
        <end position="507"/>
    </location>
</feature>
<keyword evidence="5 11" id="KW-1133">Transmembrane helix</keyword>
<feature type="compositionally biased region" description="Polar residues" evidence="10">
    <location>
        <begin position="290"/>
        <end position="308"/>
    </location>
</feature>
<keyword evidence="2" id="KW-1003">Cell membrane</keyword>
<evidence type="ECO:0000259" key="12">
    <source>
        <dbReference type="PROSITE" id="PS50111"/>
    </source>
</evidence>
<evidence type="ECO:0000256" key="5">
    <source>
        <dbReference type="ARBA" id="ARBA00022989"/>
    </source>
</evidence>
<accession>A0ABT1FA06</accession>
<dbReference type="SUPFAM" id="SSF58104">
    <property type="entry name" value="Methyl-accepting chemotaxis protein (MCP) signaling domain"/>
    <property type="match status" value="1"/>
</dbReference>
<evidence type="ECO:0000259" key="13">
    <source>
        <dbReference type="PROSITE" id="PS50192"/>
    </source>
</evidence>
<keyword evidence="4 11" id="KW-0812">Transmembrane</keyword>
<comment type="subcellular location">
    <subcellularLocation>
        <location evidence="1">Cell membrane</location>
        <topology evidence="1">Multi-pass membrane protein</topology>
    </subcellularLocation>
</comment>
<feature type="transmembrane region" description="Helical" evidence="11">
    <location>
        <begin position="199"/>
        <end position="217"/>
    </location>
</feature>